<evidence type="ECO:0000313" key="1">
    <source>
        <dbReference type="EMBL" id="MFC5291921.1"/>
    </source>
</evidence>
<organism evidence="1 2">
    <name type="scientific">Bosea minatitlanensis</name>
    <dbReference type="NCBI Taxonomy" id="128782"/>
    <lineage>
        <taxon>Bacteria</taxon>
        <taxon>Pseudomonadati</taxon>
        <taxon>Pseudomonadota</taxon>
        <taxon>Alphaproteobacteria</taxon>
        <taxon>Hyphomicrobiales</taxon>
        <taxon>Boseaceae</taxon>
        <taxon>Bosea</taxon>
    </lineage>
</organism>
<dbReference type="SUPFAM" id="SSF55811">
    <property type="entry name" value="Nudix"/>
    <property type="match status" value="1"/>
</dbReference>
<keyword evidence="1" id="KW-0378">Hydrolase</keyword>
<dbReference type="RefSeq" id="WP_260347754.1">
    <property type="nucleotide sequence ID" value="NZ_JAOAOS010000001.1"/>
</dbReference>
<protein>
    <submittedName>
        <fullName evidence="1">NUDIX hydrolase</fullName>
    </submittedName>
</protein>
<dbReference type="EMBL" id="JBHSLI010000001">
    <property type="protein sequence ID" value="MFC5291921.1"/>
    <property type="molecule type" value="Genomic_DNA"/>
</dbReference>
<gene>
    <name evidence="1" type="ORF">ACFPK2_02845</name>
</gene>
<dbReference type="Proteomes" id="UP001595976">
    <property type="component" value="Unassembled WGS sequence"/>
</dbReference>
<evidence type="ECO:0000313" key="2">
    <source>
        <dbReference type="Proteomes" id="UP001595976"/>
    </source>
</evidence>
<reference evidence="2" key="1">
    <citation type="journal article" date="2019" name="Int. J. Syst. Evol. Microbiol.">
        <title>The Global Catalogue of Microorganisms (GCM) 10K type strain sequencing project: providing services to taxonomists for standard genome sequencing and annotation.</title>
        <authorList>
            <consortium name="The Broad Institute Genomics Platform"/>
            <consortium name="The Broad Institute Genome Sequencing Center for Infectious Disease"/>
            <person name="Wu L."/>
            <person name="Ma J."/>
        </authorList>
    </citation>
    <scope>NUCLEOTIDE SEQUENCE [LARGE SCALE GENOMIC DNA]</scope>
    <source>
        <strain evidence="2">CGMCC 1.15643</strain>
    </source>
</reference>
<comment type="caution">
    <text evidence="1">The sequence shown here is derived from an EMBL/GenBank/DDBJ whole genome shotgun (WGS) entry which is preliminary data.</text>
</comment>
<accession>A0ABW0F128</accession>
<proteinExistence type="predicted"/>
<keyword evidence="2" id="KW-1185">Reference proteome</keyword>
<dbReference type="GO" id="GO:0016787">
    <property type="term" value="F:hydrolase activity"/>
    <property type="evidence" value="ECO:0007669"/>
    <property type="project" value="UniProtKB-KW"/>
</dbReference>
<dbReference type="InterPro" id="IPR015797">
    <property type="entry name" value="NUDIX_hydrolase-like_dom_sf"/>
</dbReference>
<sequence>MSGTVENGSIVRLERIDARIEPYDWAYARENAAAIAAHWARISAGKPAMFNGRIMLQHRAAIRGGVFEAGYFETDYAAFMAWRDAGHPGPVIRNGFAMAALRASDGAFLCGRMGDHTANAGKVYFAAGTPDREDARPDGTLDLAGSVTRELGEETGLRVAELSVGAGWTAVIEEGRIAFMREVGIGLPAEAARALMLERMKTLAEEELSDIVVIRALGDTGRYDMPPFMRRYLAHIFAGDRSSSASRK</sequence>
<name>A0ABW0F128_9HYPH</name>